<evidence type="ECO:0008006" key="3">
    <source>
        <dbReference type="Google" id="ProtNLM"/>
    </source>
</evidence>
<dbReference type="EMBL" id="SPSB01000002">
    <property type="protein sequence ID" value="TFV95576.1"/>
    <property type="molecule type" value="Genomic_DNA"/>
</dbReference>
<name>A0A4Y9QWV8_9BACT</name>
<dbReference type="OrthoDB" id="826830at2"/>
<keyword evidence="2" id="KW-1185">Reference proteome</keyword>
<reference evidence="1 2" key="1">
    <citation type="submission" date="2019-03" db="EMBL/GenBank/DDBJ databases">
        <title>Algoriphagus sp. nov, a new strain isolated from root system soil of mangrove plant Kandelia.</title>
        <authorList>
            <person name="Yin Q."/>
            <person name="Wang K."/>
            <person name="Song Z."/>
        </authorList>
    </citation>
    <scope>NUCLEOTIDE SEQUENCE [LARGE SCALE GENOMIC DNA]</scope>
    <source>
        <strain evidence="1 2">XY-J91</strain>
    </source>
</reference>
<protein>
    <recommendedName>
        <fullName evidence="3">Addiction module protein</fullName>
    </recommendedName>
</protein>
<proteinExistence type="predicted"/>
<evidence type="ECO:0000313" key="1">
    <source>
        <dbReference type="EMBL" id="TFV95576.1"/>
    </source>
</evidence>
<evidence type="ECO:0000313" key="2">
    <source>
        <dbReference type="Proteomes" id="UP000297647"/>
    </source>
</evidence>
<accession>A0A4Y9QWV8</accession>
<dbReference type="Proteomes" id="UP000297647">
    <property type="component" value="Unassembled WGS sequence"/>
</dbReference>
<comment type="caution">
    <text evidence="1">The sequence shown here is derived from an EMBL/GenBank/DDBJ whole genome shotgun (WGS) entry which is preliminary data.</text>
</comment>
<gene>
    <name evidence="1" type="ORF">E4S40_04985</name>
</gene>
<organism evidence="1 2">
    <name type="scientific">Algoriphagus kandeliae</name>
    <dbReference type="NCBI Taxonomy" id="2562278"/>
    <lineage>
        <taxon>Bacteria</taxon>
        <taxon>Pseudomonadati</taxon>
        <taxon>Bacteroidota</taxon>
        <taxon>Cytophagia</taxon>
        <taxon>Cytophagales</taxon>
        <taxon>Cyclobacteriaceae</taxon>
        <taxon>Algoriphagus</taxon>
    </lineage>
</organism>
<dbReference type="RefSeq" id="WP_135071799.1">
    <property type="nucleotide sequence ID" value="NZ_SPSB01000002.1"/>
</dbReference>
<dbReference type="AlphaFoldDB" id="A0A4Y9QWV8"/>
<sequence length="82" mass="9569">MNTTEKKLDLIAWLALIEDQEVLNKIDQIRIETQALEKEKYLKPISEEELINSLKEAESDYQKGKIISQEELVKKIKQGKIL</sequence>